<keyword evidence="2" id="KW-1133">Transmembrane helix</keyword>
<keyword evidence="1" id="KW-1015">Disulfide bond</keyword>
<dbReference type="GO" id="GO:0007165">
    <property type="term" value="P:signal transduction"/>
    <property type="evidence" value="ECO:0007669"/>
    <property type="project" value="InterPro"/>
</dbReference>
<feature type="repeat" description="TNFR-Cys" evidence="1">
    <location>
        <begin position="22"/>
        <end position="64"/>
    </location>
</feature>
<evidence type="ECO:0000256" key="2">
    <source>
        <dbReference type="SAM" id="Phobius"/>
    </source>
</evidence>
<evidence type="ECO:0000313" key="5">
    <source>
        <dbReference type="Proteomes" id="UP000694392"/>
    </source>
</evidence>
<accession>A0A8D0HFP6</accession>
<dbReference type="Ensembl" id="ENSSPUT00000021543.1">
    <property type="protein sequence ID" value="ENSSPUP00000020231.1"/>
    <property type="gene ID" value="ENSSPUG00000015518.1"/>
</dbReference>
<dbReference type="SUPFAM" id="SSF57586">
    <property type="entry name" value="TNF receptor-like"/>
    <property type="match status" value="2"/>
</dbReference>
<feature type="domain" description="TNFR-Cys" evidence="3">
    <location>
        <begin position="22"/>
        <end position="64"/>
    </location>
</feature>
<dbReference type="PANTHER" id="PTHR46838">
    <property type="entry name" value="TUMOR NECROSIS FACTOR RECEPTOR SUPERFAMILY MEMBER 14"/>
    <property type="match status" value="1"/>
</dbReference>
<comment type="caution">
    <text evidence="1">Lacks conserved residue(s) required for the propagation of feature annotation.</text>
</comment>
<keyword evidence="2" id="KW-0812">Transmembrane</keyword>
<dbReference type="AlphaFoldDB" id="A0A8D0HFP6"/>
<proteinExistence type="predicted"/>
<dbReference type="InterPro" id="IPR008063">
    <property type="entry name" value="Fas_rcpt"/>
</dbReference>
<dbReference type="GO" id="GO:0002720">
    <property type="term" value="P:positive regulation of cytokine production involved in immune response"/>
    <property type="evidence" value="ECO:0007669"/>
    <property type="project" value="TreeGrafter"/>
</dbReference>
<dbReference type="GO" id="GO:0050830">
    <property type="term" value="P:defense response to Gram-positive bacterium"/>
    <property type="evidence" value="ECO:0007669"/>
    <property type="project" value="TreeGrafter"/>
</dbReference>
<reference evidence="4" key="1">
    <citation type="submission" date="2025-08" db="UniProtKB">
        <authorList>
            <consortium name="Ensembl"/>
        </authorList>
    </citation>
    <scope>IDENTIFICATION</scope>
</reference>
<dbReference type="GO" id="GO:0050829">
    <property type="term" value="P:defense response to Gram-negative bacterium"/>
    <property type="evidence" value="ECO:0007669"/>
    <property type="project" value="TreeGrafter"/>
</dbReference>
<dbReference type="PROSITE" id="PS00652">
    <property type="entry name" value="TNFR_NGFR_1"/>
    <property type="match status" value="1"/>
</dbReference>
<dbReference type="GO" id="GO:0046642">
    <property type="term" value="P:negative regulation of alpha-beta T cell proliferation"/>
    <property type="evidence" value="ECO:0007669"/>
    <property type="project" value="TreeGrafter"/>
</dbReference>
<dbReference type="GeneTree" id="ENSGT00950000183126"/>
<evidence type="ECO:0000256" key="1">
    <source>
        <dbReference type="PROSITE-ProRule" id="PRU00206"/>
    </source>
</evidence>
<evidence type="ECO:0000313" key="4">
    <source>
        <dbReference type="Ensembl" id="ENSSPUP00000020231.1"/>
    </source>
</evidence>
<protein>
    <recommendedName>
        <fullName evidence="3">TNFR-Cys domain-containing protein</fullName>
    </recommendedName>
</protein>
<dbReference type="InterPro" id="IPR001368">
    <property type="entry name" value="TNFR/NGFR_Cys_rich_reg"/>
</dbReference>
<keyword evidence="5" id="KW-1185">Reference proteome</keyword>
<dbReference type="Pfam" id="PF00020">
    <property type="entry name" value="TNFR_c6"/>
    <property type="match status" value="2"/>
</dbReference>
<dbReference type="GO" id="GO:0006955">
    <property type="term" value="P:immune response"/>
    <property type="evidence" value="ECO:0007669"/>
    <property type="project" value="InterPro"/>
</dbReference>
<reference evidence="4" key="2">
    <citation type="submission" date="2025-09" db="UniProtKB">
        <authorList>
            <consortium name="Ensembl"/>
        </authorList>
    </citation>
    <scope>IDENTIFICATION</scope>
</reference>
<feature type="disulfide bond" evidence="1">
    <location>
        <begin position="23"/>
        <end position="38"/>
    </location>
</feature>
<dbReference type="GO" id="GO:0006915">
    <property type="term" value="P:apoptotic process"/>
    <property type="evidence" value="ECO:0007669"/>
    <property type="project" value="InterPro"/>
</dbReference>
<keyword evidence="2" id="KW-0472">Membrane</keyword>
<feature type="transmembrane region" description="Helical" evidence="2">
    <location>
        <begin position="157"/>
        <end position="179"/>
    </location>
</feature>
<dbReference type="Gene3D" id="2.10.50.10">
    <property type="entry name" value="Tumor Necrosis Factor Receptor, subunit A, domain 2"/>
    <property type="match status" value="3"/>
</dbReference>
<dbReference type="SMART" id="SM00208">
    <property type="entry name" value="TNFR"/>
    <property type="match status" value="3"/>
</dbReference>
<dbReference type="PRINTS" id="PR01680">
    <property type="entry name" value="TNFACTORR6"/>
</dbReference>
<name>A0A8D0HFP6_SPHPU</name>
<dbReference type="PANTHER" id="PTHR46838:SF1">
    <property type="entry name" value="TUMOR NECROSIS FACTOR RECEPTOR SUPERFAMILY MEMBER 14"/>
    <property type="match status" value="1"/>
</dbReference>
<sequence length="228" mass="24303">MCGPGYRVKKHCTLHSGTVCIPCVEDTYTDLPNGLTECLSCQICDPGFGLTLKEPCTDRKNTVCGCVQGYFCIGGRDCDNCQKHTVSPPGFMVLQPGTEISDTKFVACPPRTFSTAFMSLTCSPWSNCSEQGLVEKNAGTATSDVVCVKSDHRGTTGIAVGILVGIVILIGIGIVKYGIPFCRKARPAMAEAQVKQNIDYAQVPHKGPEPIHPVQETAVNCGELASNV</sequence>
<dbReference type="Proteomes" id="UP000694392">
    <property type="component" value="Unplaced"/>
</dbReference>
<dbReference type="OMA" id="PCISCDE"/>
<dbReference type="GO" id="GO:2000406">
    <property type="term" value="P:positive regulation of T cell migration"/>
    <property type="evidence" value="ECO:0007669"/>
    <property type="project" value="TreeGrafter"/>
</dbReference>
<organism evidence="4 5">
    <name type="scientific">Sphenodon punctatus</name>
    <name type="common">Tuatara</name>
    <name type="synonym">Hatteria punctata</name>
    <dbReference type="NCBI Taxonomy" id="8508"/>
    <lineage>
        <taxon>Eukaryota</taxon>
        <taxon>Metazoa</taxon>
        <taxon>Chordata</taxon>
        <taxon>Craniata</taxon>
        <taxon>Vertebrata</taxon>
        <taxon>Euteleostomi</taxon>
        <taxon>Lepidosauria</taxon>
        <taxon>Sphenodontia</taxon>
        <taxon>Sphenodontidae</taxon>
        <taxon>Sphenodon</taxon>
    </lineage>
</organism>
<dbReference type="GO" id="GO:0004888">
    <property type="term" value="F:transmembrane signaling receptor activity"/>
    <property type="evidence" value="ECO:0007669"/>
    <property type="project" value="InterPro"/>
</dbReference>
<evidence type="ECO:0000259" key="3">
    <source>
        <dbReference type="PROSITE" id="PS50050"/>
    </source>
</evidence>
<dbReference type="PROSITE" id="PS50050">
    <property type="entry name" value="TNFR_NGFR_2"/>
    <property type="match status" value="1"/>
</dbReference>
<dbReference type="GO" id="GO:0009897">
    <property type="term" value="C:external side of plasma membrane"/>
    <property type="evidence" value="ECO:0007669"/>
    <property type="project" value="TreeGrafter"/>
</dbReference>